<dbReference type="SUPFAM" id="SSF51197">
    <property type="entry name" value="Clavaminate synthase-like"/>
    <property type="match status" value="1"/>
</dbReference>
<dbReference type="GO" id="GO:0050295">
    <property type="term" value="F:steryl-beta-glucosidase activity"/>
    <property type="evidence" value="ECO:0007669"/>
    <property type="project" value="TreeGrafter"/>
</dbReference>
<evidence type="ECO:0000259" key="7">
    <source>
        <dbReference type="PROSITE" id="PS50166"/>
    </source>
</evidence>
<dbReference type="Pfam" id="PF18564">
    <property type="entry name" value="Glyco_hydro_5_C"/>
    <property type="match status" value="1"/>
</dbReference>
<name>A0A364N4Z1_STELY</name>
<gene>
    <name evidence="9" type="ORF">DDE83_004294</name>
</gene>
<accession>A0A364N4Z1</accession>
<dbReference type="SUPFAM" id="SSF51445">
    <property type="entry name" value="(Trans)glycosidases"/>
    <property type="match status" value="1"/>
</dbReference>
<dbReference type="InterPro" id="IPR045478">
    <property type="entry name" value="Exportin-5_C"/>
</dbReference>
<dbReference type="InterPro" id="IPR052066">
    <property type="entry name" value="Glycosphingolipid_Hydrolases"/>
</dbReference>
<dbReference type="Pfam" id="PF14226">
    <property type="entry name" value="DIOX_N"/>
    <property type="match status" value="1"/>
</dbReference>
<feature type="compositionally biased region" description="Basic and acidic residues" evidence="6">
    <location>
        <begin position="2072"/>
        <end position="2082"/>
    </location>
</feature>
<comment type="function">
    <text evidence="5">tRNA nucleus export receptor which facilitates tRNA translocation across the nuclear pore complex. Involved in pre-tRNA splicing, probably by affecting the interaction of pre-tRNA with splicing endonuclease.</text>
</comment>
<protein>
    <submittedName>
        <fullName evidence="9">ARM repeat-containing protein</fullName>
    </submittedName>
</protein>
<dbReference type="Pfam" id="PF19273">
    <property type="entry name" value="Exportin-5"/>
    <property type="match status" value="1"/>
</dbReference>
<dbReference type="PROSITE" id="PS00659">
    <property type="entry name" value="GLYCOSYL_HYDROL_F5"/>
    <property type="match status" value="1"/>
</dbReference>
<dbReference type="SUPFAM" id="SSF48371">
    <property type="entry name" value="ARM repeat"/>
    <property type="match status" value="1"/>
</dbReference>
<evidence type="ECO:0000259" key="8">
    <source>
        <dbReference type="PROSITE" id="PS51471"/>
    </source>
</evidence>
<keyword evidence="4" id="KW-0326">Glycosidase</keyword>
<dbReference type="PANTHER" id="PTHR31308:SF5">
    <property type="entry name" value="ERGOSTERYL-BETA-GLUCOSIDASE"/>
    <property type="match status" value="1"/>
</dbReference>
<dbReference type="Gene3D" id="3.20.20.80">
    <property type="entry name" value="Glycosidases"/>
    <property type="match status" value="2"/>
</dbReference>
<dbReference type="InterPro" id="IPR016024">
    <property type="entry name" value="ARM-type_fold"/>
</dbReference>
<dbReference type="EMBL" id="QGDH01000052">
    <property type="protein sequence ID" value="RAR12165.1"/>
    <property type="molecule type" value="Genomic_DNA"/>
</dbReference>
<keyword evidence="2" id="KW-0819">tRNA processing</keyword>
<dbReference type="PRINTS" id="PR00682">
    <property type="entry name" value="IPNSYNTHASE"/>
</dbReference>
<dbReference type="Gene3D" id="2.60.40.1180">
    <property type="entry name" value="Golgi alpha-mannosidase II"/>
    <property type="match status" value="1"/>
</dbReference>
<evidence type="ECO:0000256" key="4">
    <source>
        <dbReference type="ARBA" id="ARBA00023295"/>
    </source>
</evidence>
<organism evidence="9 10">
    <name type="scientific">Stemphylium lycopersici</name>
    <name type="common">Tomato gray leaf spot disease fungus</name>
    <name type="synonym">Thyrospora lycopersici</name>
    <dbReference type="NCBI Taxonomy" id="183478"/>
    <lineage>
        <taxon>Eukaryota</taxon>
        <taxon>Fungi</taxon>
        <taxon>Dikarya</taxon>
        <taxon>Ascomycota</taxon>
        <taxon>Pezizomycotina</taxon>
        <taxon>Dothideomycetes</taxon>
        <taxon>Pleosporomycetidae</taxon>
        <taxon>Pleosporales</taxon>
        <taxon>Pleosporineae</taxon>
        <taxon>Pleosporaceae</taxon>
        <taxon>Stemphylium</taxon>
    </lineage>
</organism>
<dbReference type="InterPro" id="IPR005123">
    <property type="entry name" value="Oxoglu/Fe-dep_dioxygenase_dom"/>
</dbReference>
<dbReference type="GO" id="GO:0008033">
    <property type="term" value="P:tRNA processing"/>
    <property type="evidence" value="ECO:0007669"/>
    <property type="project" value="UniProtKB-KW"/>
</dbReference>
<dbReference type="STRING" id="183478.A0A364N4Z1"/>
<dbReference type="Gene3D" id="1.25.10.10">
    <property type="entry name" value="Leucine-rich Repeat Variant"/>
    <property type="match status" value="1"/>
</dbReference>
<reference evidence="10" key="1">
    <citation type="submission" date="2018-05" db="EMBL/GenBank/DDBJ databases">
        <title>Draft genome sequence of Stemphylium lycopersici strain CIDEFI 213.</title>
        <authorList>
            <person name="Medina R."/>
            <person name="Franco M.E.E."/>
            <person name="Lucentini C.G."/>
            <person name="Saparrat M.C.N."/>
            <person name="Balatti P.A."/>
        </authorList>
    </citation>
    <scope>NUCLEOTIDE SEQUENCE [LARGE SCALE GENOMIC DNA]</scope>
    <source>
        <strain evidence="10">CIDEFI 213</strain>
    </source>
</reference>
<dbReference type="InterPro" id="IPR041036">
    <property type="entry name" value="GH5_C"/>
</dbReference>
<keyword evidence="3" id="KW-0378">Hydrolase</keyword>
<dbReference type="GO" id="GO:0000272">
    <property type="term" value="P:polysaccharide catabolic process"/>
    <property type="evidence" value="ECO:0007669"/>
    <property type="project" value="InterPro"/>
</dbReference>
<evidence type="ECO:0000256" key="3">
    <source>
        <dbReference type="ARBA" id="ARBA00022801"/>
    </source>
</evidence>
<feature type="domain" description="Importin N-terminal" evidence="7">
    <location>
        <begin position="862"/>
        <end position="948"/>
    </location>
</feature>
<dbReference type="InterPro" id="IPR011989">
    <property type="entry name" value="ARM-like"/>
</dbReference>
<evidence type="ECO:0000313" key="9">
    <source>
        <dbReference type="EMBL" id="RAR12165.1"/>
    </source>
</evidence>
<evidence type="ECO:0000313" key="10">
    <source>
        <dbReference type="Proteomes" id="UP000249619"/>
    </source>
</evidence>
<dbReference type="PANTHER" id="PTHR31308">
    <property type="match status" value="1"/>
</dbReference>
<dbReference type="FunFam" id="3.20.20.80:FF:000174">
    <property type="entry name" value="YIR007W-like protein"/>
    <property type="match status" value="1"/>
</dbReference>
<dbReference type="GO" id="GO:0044283">
    <property type="term" value="P:small molecule biosynthetic process"/>
    <property type="evidence" value="ECO:0007669"/>
    <property type="project" value="UniProtKB-ARBA"/>
</dbReference>
<evidence type="ECO:0000256" key="6">
    <source>
        <dbReference type="SAM" id="MobiDB-lite"/>
    </source>
</evidence>
<dbReference type="Pfam" id="PF03171">
    <property type="entry name" value="2OG-FeII_Oxy"/>
    <property type="match status" value="1"/>
</dbReference>
<dbReference type="GO" id="GO:0005634">
    <property type="term" value="C:nucleus"/>
    <property type="evidence" value="ECO:0007669"/>
    <property type="project" value="UniProtKB-ARBA"/>
</dbReference>
<dbReference type="InterPro" id="IPR001547">
    <property type="entry name" value="Glyco_hydro_5"/>
</dbReference>
<dbReference type="InterPro" id="IPR013598">
    <property type="entry name" value="Exportin-1/Importin-b-like"/>
</dbReference>
<dbReference type="GO" id="GO:0031267">
    <property type="term" value="F:small GTPase binding"/>
    <property type="evidence" value="ECO:0007669"/>
    <property type="project" value="InterPro"/>
</dbReference>
<proteinExistence type="inferred from homology"/>
<dbReference type="Pfam" id="PF08389">
    <property type="entry name" value="Xpo1"/>
    <property type="match status" value="1"/>
</dbReference>
<dbReference type="PROSITE" id="PS50166">
    <property type="entry name" value="IMPORTIN_B_NT"/>
    <property type="match status" value="1"/>
</dbReference>
<evidence type="ECO:0000256" key="2">
    <source>
        <dbReference type="ARBA" id="ARBA00022694"/>
    </source>
</evidence>
<feature type="region of interest" description="Disordered" evidence="6">
    <location>
        <begin position="573"/>
        <end position="622"/>
    </location>
</feature>
<dbReference type="SMART" id="SM00913">
    <property type="entry name" value="IBN_N"/>
    <property type="match status" value="1"/>
</dbReference>
<dbReference type="Proteomes" id="UP000249619">
    <property type="component" value="Unassembled WGS sequence"/>
</dbReference>
<dbReference type="GO" id="GO:1904462">
    <property type="term" value="P:ergosteryl 3-beta-D-glucoside catabolic process"/>
    <property type="evidence" value="ECO:0007669"/>
    <property type="project" value="TreeGrafter"/>
</dbReference>
<dbReference type="InterPro" id="IPR017853">
    <property type="entry name" value="GH"/>
</dbReference>
<evidence type="ECO:0000256" key="5">
    <source>
        <dbReference type="ARBA" id="ARBA00025147"/>
    </source>
</evidence>
<dbReference type="Gene3D" id="2.60.120.330">
    <property type="entry name" value="B-lactam Antibiotic, Isopenicillin N Synthase, Chain"/>
    <property type="match status" value="1"/>
</dbReference>
<dbReference type="InterPro" id="IPR044861">
    <property type="entry name" value="IPNS-like_FE2OG_OXY"/>
</dbReference>
<dbReference type="InterPro" id="IPR013780">
    <property type="entry name" value="Glyco_hydro_b"/>
</dbReference>
<keyword evidence="10" id="KW-1185">Reference proteome</keyword>
<comment type="caution">
    <text evidence="9">The sequence shown here is derived from an EMBL/GenBank/DDBJ whole genome shotgun (WGS) entry which is preliminary data.</text>
</comment>
<dbReference type="InterPro" id="IPR027443">
    <property type="entry name" value="IPNS-like_sf"/>
</dbReference>
<dbReference type="Pfam" id="PF00150">
    <property type="entry name" value="Cellulase"/>
    <property type="match status" value="1"/>
</dbReference>
<feature type="compositionally biased region" description="Polar residues" evidence="6">
    <location>
        <begin position="576"/>
        <end position="615"/>
    </location>
</feature>
<feature type="region of interest" description="Disordered" evidence="6">
    <location>
        <begin position="815"/>
        <end position="835"/>
    </location>
</feature>
<feature type="region of interest" description="Disordered" evidence="6">
    <location>
        <begin position="2060"/>
        <end position="2082"/>
    </location>
</feature>
<dbReference type="GO" id="GO:0006886">
    <property type="term" value="P:intracellular protein transport"/>
    <property type="evidence" value="ECO:0007669"/>
    <property type="project" value="InterPro"/>
</dbReference>
<dbReference type="PROSITE" id="PS51471">
    <property type="entry name" value="FE2OG_OXY"/>
    <property type="match status" value="1"/>
</dbReference>
<dbReference type="InterPro" id="IPR026992">
    <property type="entry name" value="DIOX_N"/>
</dbReference>
<dbReference type="InterPro" id="IPR018087">
    <property type="entry name" value="Glyco_hydro_5_CS"/>
</dbReference>
<feature type="domain" description="Fe2OG dioxygenase" evidence="8">
    <location>
        <begin position="2255"/>
        <end position="2387"/>
    </location>
</feature>
<dbReference type="InterPro" id="IPR001494">
    <property type="entry name" value="Importin-beta_N"/>
</dbReference>
<sequence>MSAIRLRIDGRTFRDPQNREVTLHGINCAADAKFPATPDQPSHVAENFFDGDNVSFVNRPFSLQDSAAHFSRLRSWGYNTIRYIFTWEAIEHAGPGKYDEEWIDHTISLLRKAKEYGFYIFMDPHQDVWSRFSGGSGAPMWTLYACGLDPEHFAVTEAAIVHNTYPDPATFPKMVWPTNYTRLACQVMWTLFFGGRDFAPKAIIDDKNIQDYLQDHYIGACEHLAKRIHEAGDLWHDPIVGWESMNEPNRGLISYQDITQIPSEQKLQKGTSPTAWQAILTGSGRACEIPTWEFGGLGPYKSGSVLVDPEGTSAWLSKDYDDTKYGWRRDPGWRLGECIWAQHGVWDPKTDTVLKKDYFGIDPKNGAKVDYEYFTNHYWMHHYRAYSQAIKSIFPDSLMFFQPPVLEIPPSIKGTEDDDPNMIFSPHFYDGITLITKKWNRVWNVDVFGVLRGKYLTPAFAIKIGESAIRNCFSHQLKAIRDEGTEYTGVHPCIFTEIGIPYDMDDKYAYKTGNYSSQIAALDANHFALEDSRANGFALWTYVANNCHYWGDLWNGEDLSIYSLDDKAVPAGPFSPETSRASLDTNSPAYSRAQSTDTLSINPGNLQKTISSEQMSPKKDDGDVAGLRAAEAFIRPTPVAVHGDISSHGFDLKNCTFKLSLSAPSSTSEEVPTVCYLPEFHFPSGQTSVEVSGGKWTISSEETNGALQQTLRWWHAEGEQSMTVKGVVRKPGSALGTEEDEGYLQQCQKQTRGTSRLQKRVCGTSGVNVSTLGAKASRATTLVFYVFRFQQPPPEFSQSPKKQRPTFLHQDVQTPQTALTNGGGGGGGAQHHDGAHSDLSQVLEALQAIYAPTSTNETRFQATQYLEQAKQHPEAPSHGHTLALDRSQPAQLRHFGLALLDHSVKYRWEEYSVDQGAALRACAIELAQNVTETDPVFIRNKVAQLWTDIAKRSWGAEWLDMDEQLLALWTSSLHHQAVVLYVLETLSEEVFNREDFTAGLRGSDLGRACVEVFTPLIVIQEQLPTREKSLDVRCGEEGWLKRLCDNLAWCLSQDYQNQENVKTSAVKTMHALRAAMPWIMPKAIAATQVIEAVCKALATPVVEMQIAAVETLQAIYTRTHLHDDEFVELVCPMFTPGSVSLLREVYNWTLADMDVNDIDDQKYILCKRLSELANSLGLFIEQKPQHIPDGSDLAGVFGFLYDIMRNPSLVVSIPVLHCWTKLLRSSVVRESDVVNSMVGGLLETCCARLIRYESLPEDTEDVTLQFLNEDIDTVPERHAFLGNYRRFCAEVIEVLVRKTPVEAMEHILAQATNMLQNLYCDQPSFQRQTFIKNSPQVLQVDAQVTVIEAALKGYMKWQQGQGEDSQADERTRNILENSLEQWGRQILQAQFEDPEVARKIISLMATLATKALGDRSGFALTFLEYMLTIRLADDTDYPQYSDAVKDLERICSLEMQKLAMNFANDFMNVYDQLEAKVNEMINDPTTDERQRMAYSAFLFIIIHRCTTLERNTQEERMRQMLNRVKEAWRNDEFTEAISSFQSFCGVLGMGQLPEFLSTNNFRGVQDWSEQRLPSDGQALQALILERSQQLPLRLTKTLLAASTEKLRDGTAAYETAALLWAEAIPVLLPNLLQLVSHAQAFNDIDSNWSHLPTELQHVIRRVLTDRFWQAGISTESRDDFFARVSGSKSTYEGFASTVRGTVRQIRESSYYILYSLTRFRDFFYGIQDLPGPLSQALFGHAGALTAHHLSVLLTVSTHLIEGCPSQLRPHFLPPMIQGLFRELDRKISTEWNEIARQVAESGDNDNLTDEMKTESILRQLTYSSVSLVAVLLDSRQEFARQDDTSRKEANAPPMCDFILATPSVLEPILLFCNSTIRVRDTRSVVTIVRVMRTLLSHFKEKTPIRDYFCNDILKSAITSLHEPYFVDCQKELASLIAGIIHLDEEIPRSIILSLPGMDDVLRVDRRLAKLKNVNRQDERMQRSIVLDLLSSIKGVSIHETGKIQRSKGKPRTAMMEQYMTVEQPAGIITYAQQLLITSSSGAVKLTSDNTYLRRRWSPLKRSQGSQKYNHHNAKDQQKSRKKMADIPIVDFSAFLHGGQEDKQHIANGIDNAFQTSGFVYLRGHGVDQELVKQAFEWSKRFFDLPLEKKMLAPHPPGGAHHRGYSAPGVEKVSQGVYDVDELKKLREIPDYKESFESGDVNDAAQPNIWPPDDVLPGFRPFMERYLSTCTTLIHSILSALSLALNVPPPGLSPTHSDSLFQLRLLHYPSLPASQLRNNLRSRINAHSDFGSLTLLFQDGVGGLEVEEQNGEGVFRAVRPREGTVLVNVGDLLQRWSNERWRSCVHRVGIPPGLEGDVERDIEEGQKEIGGGEVIVPSRYSIPVFATPNMDQVIDALPGCWDEGRPKKYEPVKAWDYVQMRINALYK</sequence>
<evidence type="ECO:0000256" key="1">
    <source>
        <dbReference type="ARBA" id="ARBA00005641"/>
    </source>
</evidence>
<dbReference type="FunFam" id="3.20.20.80:FF:000131">
    <property type="entry name" value="Glycoside hydrolase superfamily"/>
    <property type="match status" value="1"/>
</dbReference>
<comment type="similarity">
    <text evidence="1">Belongs to the glycosyl hydrolase 5 (cellulase A) family.</text>
</comment>